<evidence type="ECO:0000313" key="2">
    <source>
        <dbReference type="Proteomes" id="UP000005709"/>
    </source>
</evidence>
<sequence>MVFSSGFLASEFRAGQILNLARPPLYKILSEIPFAGLLLSVSDHFHSPSQNFKI</sequence>
<reference evidence="1 2" key="1">
    <citation type="submission" date="2009-07" db="EMBL/GenBank/DDBJ databases">
        <authorList>
            <person name="Madupu R."/>
            <person name="Sebastian Y."/>
            <person name="Durkin A.S."/>
            <person name="Torralba M."/>
            <person name="Methe B."/>
            <person name="Sutton G.G."/>
            <person name="Strausberg R.L."/>
            <person name="Nelson K.E."/>
        </authorList>
    </citation>
    <scope>NUCLEOTIDE SEQUENCE [LARGE SCALE GENOMIC DNA]</scope>
    <source>
        <strain evidence="1 2">RM3268</strain>
    </source>
</reference>
<dbReference type="EMBL" id="ACYG01000030">
    <property type="protein sequence ID" value="EEV16565.1"/>
    <property type="molecule type" value="Genomic_DNA"/>
</dbReference>
<protein>
    <submittedName>
        <fullName evidence="1">Uncharacterized protein</fullName>
    </submittedName>
</protein>
<proteinExistence type="predicted"/>
<accession>C8PKF6</accession>
<keyword evidence="2" id="KW-1185">Reference proteome</keyword>
<gene>
    <name evidence="1" type="ORF">CAMGR0001_0176</name>
</gene>
<comment type="caution">
    <text evidence="1">The sequence shown here is derived from an EMBL/GenBank/DDBJ whole genome shotgun (WGS) entry which is preliminary data.</text>
</comment>
<dbReference type="AlphaFoldDB" id="C8PKF6"/>
<dbReference type="Proteomes" id="UP000005709">
    <property type="component" value="Unassembled WGS sequence"/>
</dbReference>
<name>C8PKF6_9BACT</name>
<organism evidence="1 2">
    <name type="scientific">Campylobacter gracilis RM3268</name>
    <dbReference type="NCBI Taxonomy" id="553220"/>
    <lineage>
        <taxon>Bacteria</taxon>
        <taxon>Pseudomonadati</taxon>
        <taxon>Campylobacterota</taxon>
        <taxon>Epsilonproteobacteria</taxon>
        <taxon>Campylobacterales</taxon>
        <taxon>Campylobacteraceae</taxon>
        <taxon>Campylobacter</taxon>
    </lineage>
</organism>
<evidence type="ECO:0000313" key="1">
    <source>
        <dbReference type="EMBL" id="EEV16565.1"/>
    </source>
</evidence>